<keyword evidence="1" id="KW-0132">Cell division</keyword>
<dbReference type="Gene3D" id="1.10.472.10">
    <property type="entry name" value="Cyclin-like"/>
    <property type="match status" value="2"/>
</dbReference>
<evidence type="ECO:0000313" key="6">
    <source>
        <dbReference type="EMBL" id="KAK6146079.1"/>
    </source>
</evidence>
<evidence type="ECO:0000256" key="1">
    <source>
        <dbReference type="ARBA" id="ARBA00022618"/>
    </source>
</evidence>
<dbReference type="InterPro" id="IPR013763">
    <property type="entry name" value="Cyclin-like_dom"/>
</dbReference>
<protein>
    <recommendedName>
        <fullName evidence="5">Cyclin-like domain-containing protein</fullName>
    </recommendedName>
</protein>
<sequence length="461" mass="51525">MSLAQPYRPRGDHFYGKSSHGRNSTMGMRATAAAANYNGNYDSNPYSSHFYINNHGSSCDFSGSLMLDGPNYDSLWPDVVPSSKRRKVSDLSCESTGGPYQQQFTYENGLQNHADLWQHVPPQFFNGYCNASLVCDNGSTSVAATGSGDASAYGSTTSKRDRSKFEDDEEVFFMSRDEIERCSPSRKDGIDVLHETRLRYSYCAFLQNLGVRLDLPQTTIGTAMVLCHRFFVRRSHASHDRFLIATATLFLASKSEETPRPLNDVLRVSSEILHGQEFAVLSYMLPIHAYEKAEEFVKIFADLFPAISDSADCYELHSFTQLAFFPHFLKHLLSTSTSTDIFTSKFPIPTHPRYRHCRVRGEGGVIFMSSSALAGASCDGQSSNSIIFVVTRLRSSLWLQFKPHQIAAGAAYLAAKFLNLNLASCHNVWHEFHTTPSVLRGKHPMLSEHLHLFLTSVSDVI</sequence>
<dbReference type="EMBL" id="JABTTQ020000011">
    <property type="protein sequence ID" value="KAK6146079.1"/>
    <property type="molecule type" value="Genomic_DNA"/>
</dbReference>
<accession>A0ABR0WG85</accession>
<comment type="caution">
    <text evidence="6">The sequence shown here is derived from an EMBL/GenBank/DDBJ whole genome shotgun (WGS) entry which is preliminary data.</text>
</comment>
<keyword evidence="7" id="KW-1185">Reference proteome</keyword>
<evidence type="ECO:0000256" key="3">
    <source>
        <dbReference type="RuleBase" id="RU000383"/>
    </source>
</evidence>
<dbReference type="PANTHER" id="PTHR10026">
    <property type="entry name" value="CYCLIN"/>
    <property type="match status" value="1"/>
</dbReference>
<reference evidence="6 7" key="1">
    <citation type="journal article" date="2021" name="Comput. Struct. Biotechnol. J.">
        <title>De novo genome assembly of the potent medicinal plant Rehmannia glutinosa using nanopore technology.</title>
        <authorList>
            <person name="Ma L."/>
            <person name="Dong C."/>
            <person name="Song C."/>
            <person name="Wang X."/>
            <person name="Zheng X."/>
            <person name="Niu Y."/>
            <person name="Chen S."/>
            <person name="Feng W."/>
        </authorList>
    </citation>
    <scope>NUCLEOTIDE SEQUENCE [LARGE SCALE GENOMIC DNA]</scope>
    <source>
        <strain evidence="6">DH-2019</strain>
    </source>
</reference>
<evidence type="ECO:0000259" key="5">
    <source>
        <dbReference type="SMART" id="SM00385"/>
    </source>
</evidence>
<proteinExistence type="inferred from homology"/>
<dbReference type="SMART" id="SM00385">
    <property type="entry name" value="CYCLIN"/>
    <property type="match status" value="1"/>
</dbReference>
<evidence type="ECO:0000256" key="2">
    <source>
        <dbReference type="ARBA" id="ARBA00023306"/>
    </source>
</evidence>
<dbReference type="InterPro" id="IPR006671">
    <property type="entry name" value="Cyclin_N"/>
</dbReference>
<dbReference type="Proteomes" id="UP001318860">
    <property type="component" value="Unassembled WGS sequence"/>
</dbReference>
<dbReference type="SUPFAM" id="SSF47954">
    <property type="entry name" value="Cyclin-like"/>
    <property type="match status" value="2"/>
</dbReference>
<feature type="domain" description="Cyclin-like" evidence="5">
    <location>
        <begin position="204"/>
        <end position="305"/>
    </location>
</feature>
<dbReference type="InterPro" id="IPR043198">
    <property type="entry name" value="Cyclin/Ssn8"/>
</dbReference>
<comment type="similarity">
    <text evidence="3">Belongs to the cyclin family.</text>
</comment>
<evidence type="ECO:0000313" key="7">
    <source>
        <dbReference type="Proteomes" id="UP001318860"/>
    </source>
</evidence>
<name>A0ABR0WG85_REHGL</name>
<evidence type="ECO:0000256" key="4">
    <source>
        <dbReference type="SAM" id="MobiDB-lite"/>
    </source>
</evidence>
<organism evidence="6 7">
    <name type="scientific">Rehmannia glutinosa</name>
    <name type="common">Chinese foxglove</name>
    <dbReference type="NCBI Taxonomy" id="99300"/>
    <lineage>
        <taxon>Eukaryota</taxon>
        <taxon>Viridiplantae</taxon>
        <taxon>Streptophyta</taxon>
        <taxon>Embryophyta</taxon>
        <taxon>Tracheophyta</taxon>
        <taxon>Spermatophyta</taxon>
        <taxon>Magnoliopsida</taxon>
        <taxon>eudicotyledons</taxon>
        <taxon>Gunneridae</taxon>
        <taxon>Pentapetalae</taxon>
        <taxon>asterids</taxon>
        <taxon>lamiids</taxon>
        <taxon>Lamiales</taxon>
        <taxon>Orobanchaceae</taxon>
        <taxon>Rehmannieae</taxon>
        <taxon>Rehmannia</taxon>
    </lineage>
</organism>
<feature type="region of interest" description="Disordered" evidence="4">
    <location>
        <begin position="1"/>
        <end position="23"/>
    </location>
</feature>
<keyword evidence="3" id="KW-0195">Cyclin</keyword>
<dbReference type="InterPro" id="IPR036915">
    <property type="entry name" value="Cyclin-like_sf"/>
</dbReference>
<keyword evidence="2" id="KW-0131">Cell cycle</keyword>
<gene>
    <name evidence="6" type="ORF">DH2020_019948</name>
</gene>
<dbReference type="Pfam" id="PF00134">
    <property type="entry name" value="Cyclin_N"/>
    <property type="match status" value="1"/>
</dbReference>